<protein>
    <submittedName>
        <fullName evidence="5">Trans-aconitate methyltransferase 1</fullName>
        <ecNumber evidence="5">2.1.1.145</ecNumber>
    </submittedName>
</protein>
<dbReference type="InterPro" id="IPR013216">
    <property type="entry name" value="Methyltransf_11"/>
</dbReference>
<feature type="domain" description="Methyltransferase type 11" evidence="4">
    <location>
        <begin position="53"/>
        <end position="145"/>
    </location>
</feature>
<dbReference type="EMBL" id="JANBPT010000509">
    <property type="protein sequence ID" value="KAJ1918312.1"/>
    <property type="molecule type" value="Genomic_DNA"/>
</dbReference>
<dbReference type="AlphaFoldDB" id="A0A9W8A0M5"/>
<gene>
    <name evidence="5" type="primary">TMT1_4</name>
    <name evidence="5" type="ORF">IWQ60_007534</name>
</gene>
<dbReference type="CDD" id="cd02440">
    <property type="entry name" value="AdoMet_MTases"/>
    <property type="match status" value="1"/>
</dbReference>
<evidence type="ECO:0000256" key="3">
    <source>
        <dbReference type="ARBA" id="ARBA00022679"/>
    </source>
</evidence>
<dbReference type="PANTHER" id="PTHR44942">
    <property type="entry name" value="METHYLTRANSF_11 DOMAIN-CONTAINING PROTEIN"/>
    <property type="match status" value="1"/>
</dbReference>
<evidence type="ECO:0000313" key="5">
    <source>
        <dbReference type="EMBL" id="KAJ1918312.1"/>
    </source>
</evidence>
<reference evidence="5" key="1">
    <citation type="submission" date="2022-07" db="EMBL/GenBank/DDBJ databases">
        <title>Phylogenomic reconstructions and comparative analyses of Kickxellomycotina fungi.</title>
        <authorList>
            <person name="Reynolds N.K."/>
            <person name="Stajich J.E."/>
            <person name="Barry K."/>
            <person name="Grigoriev I.V."/>
            <person name="Crous P."/>
            <person name="Smith M.E."/>
        </authorList>
    </citation>
    <scope>NUCLEOTIDE SEQUENCE</scope>
    <source>
        <strain evidence="5">RSA 861</strain>
    </source>
</reference>
<evidence type="ECO:0000313" key="6">
    <source>
        <dbReference type="Proteomes" id="UP001150569"/>
    </source>
</evidence>
<comment type="similarity">
    <text evidence="1">Belongs to the methyltransferase superfamily.</text>
</comment>
<dbReference type="Pfam" id="PF08241">
    <property type="entry name" value="Methyltransf_11"/>
    <property type="match status" value="1"/>
</dbReference>
<evidence type="ECO:0000256" key="1">
    <source>
        <dbReference type="ARBA" id="ARBA00008361"/>
    </source>
</evidence>
<dbReference type="SUPFAM" id="SSF53335">
    <property type="entry name" value="S-adenosyl-L-methionine-dependent methyltransferases"/>
    <property type="match status" value="1"/>
</dbReference>
<keyword evidence="6" id="KW-1185">Reference proteome</keyword>
<dbReference type="Gene3D" id="3.40.50.150">
    <property type="entry name" value="Vaccinia Virus protein VP39"/>
    <property type="match status" value="1"/>
</dbReference>
<dbReference type="GO" id="GO:0032259">
    <property type="term" value="P:methylation"/>
    <property type="evidence" value="ECO:0007669"/>
    <property type="project" value="UniProtKB-KW"/>
</dbReference>
<accession>A0A9W8A0M5</accession>
<dbReference type="PANTHER" id="PTHR44942:SF4">
    <property type="entry name" value="METHYLTRANSFERASE TYPE 11 DOMAIN-CONTAINING PROTEIN"/>
    <property type="match status" value="1"/>
</dbReference>
<dbReference type="GO" id="GO:0046547">
    <property type="term" value="F:trans-aconitate 3-methyltransferase activity"/>
    <property type="evidence" value="ECO:0007669"/>
    <property type="project" value="UniProtKB-EC"/>
</dbReference>
<keyword evidence="2 5" id="KW-0489">Methyltransferase</keyword>
<evidence type="ECO:0000256" key="2">
    <source>
        <dbReference type="ARBA" id="ARBA00022603"/>
    </source>
</evidence>
<organism evidence="5 6">
    <name type="scientific">Tieghemiomyces parasiticus</name>
    <dbReference type="NCBI Taxonomy" id="78921"/>
    <lineage>
        <taxon>Eukaryota</taxon>
        <taxon>Fungi</taxon>
        <taxon>Fungi incertae sedis</taxon>
        <taxon>Zoopagomycota</taxon>
        <taxon>Kickxellomycotina</taxon>
        <taxon>Dimargaritomycetes</taxon>
        <taxon>Dimargaritales</taxon>
        <taxon>Dimargaritaceae</taxon>
        <taxon>Tieghemiomyces</taxon>
    </lineage>
</organism>
<dbReference type="InterPro" id="IPR051052">
    <property type="entry name" value="Diverse_substrate_MTase"/>
</dbReference>
<evidence type="ECO:0000259" key="4">
    <source>
        <dbReference type="Pfam" id="PF08241"/>
    </source>
</evidence>
<dbReference type="EC" id="2.1.1.145" evidence="5"/>
<comment type="caution">
    <text evidence="5">The sequence shown here is derived from an EMBL/GenBank/DDBJ whole genome shotgun (WGS) entry which is preliminary data.</text>
</comment>
<dbReference type="OrthoDB" id="10027013at2759"/>
<keyword evidence="3 5" id="KW-0808">Transferase</keyword>
<name>A0A9W8A0M5_9FUNG</name>
<proteinExistence type="inferred from homology"/>
<dbReference type="Proteomes" id="UP001150569">
    <property type="component" value="Unassembled WGS sequence"/>
</dbReference>
<dbReference type="InterPro" id="IPR029063">
    <property type="entry name" value="SAM-dependent_MTases_sf"/>
</dbReference>
<sequence length="333" mass="37361">MSAFSDQDFNSASYSAYRPTYDRSVIRQVTTYHAAHQITDATSRQGRHFSLAVDLATGTGQMCELVSPVSDRVYGLDISATMIKSAVQLPNVQYSVSPAEGPWDAAIAPGSVDLVTIAQGAHWFKRPQAWHQIQRMLKPRGTLAIVGYSFVSFGGKPRAAELLWKLATASTLLGPFWEQGREYVETLLGDWHIPFDNVVRLYSPPGLVAPSHRQQHGQGNKTTVPASSMCLEGLKRIHSAQTANGWYLPAPESYMRKTLTPREIVLYLQTWSSYKRFCHVHPGRQGIVREYVEMMMEVEGCHAWDEPWETDWNHVLILATNPAETREESLQAI</sequence>